<gene>
    <name evidence="1" type="ORF">S01H1_32537</name>
</gene>
<protein>
    <submittedName>
        <fullName evidence="1">Uncharacterized protein</fullName>
    </submittedName>
</protein>
<dbReference type="AlphaFoldDB" id="X0UUL8"/>
<name>X0UUL8_9ZZZZ</name>
<accession>X0UUL8</accession>
<feature type="non-terminal residue" evidence="1">
    <location>
        <position position="1"/>
    </location>
</feature>
<reference evidence="1" key="1">
    <citation type="journal article" date="2014" name="Front. Microbiol.">
        <title>High frequency of phylogenetically diverse reductive dehalogenase-homologous genes in deep subseafloor sedimentary metagenomes.</title>
        <authorList>
            <person name="Kawai M."/>
            <person name="Futagami T."/>
            <person name="Toyoda A."/>
            <person name="Takaki Y."/>
            <person name="Nishi S."/>
            <person name="Hori S."/>
            <person name="Arai W."/>
            <person name="Tsubouchi T."/>
            <person name="Morono Y."/>
            <person name="Uchiyama I."/>
            <person name="Ito T."/>
            <person name="Fujiyama A."/>
            <person name="Inagaki F."/>
            <person name="Takami H."/>
        </authorList>
    </citation>
    <scope>NUCLEOTIDE SEQUENCE</scope>
    <source>
        <strain evidence="1">Expedition CK06-06</strain>
    </source>
</reference>
<dbReference type="EMBL" id="BARS01020152">
    <property type="protein sequence ID" value="GAG03968.1"/>
    <property type="molecule type" value="Genomic_DNA"/>
</dbReference>
<comment type="caution">
    <text evidence="1">The sequence shown here is derived from an EMBL/GenBank/DDBJ whole genome shotgun (WGS) entry which is preliminary data.</text>
</comment>
<organism evidence="1">
    <name type="scientific">marine sediment metagenome</name>
    <dbReference type="NCBI Taxonomy" id="412755"/>
    <lineage>
        <taxon>unclassified sequences</taxon>
        <taxon>metagenomes</taxon>
        <taxon>ecological metagenomes</taxon>
    </lineage>
</organism>
<evidence type="ECO:0000313" key="1">
    <source>
        <dbReference type="EMBL" id="GAG03968.1"/>
    </source>
</evidence>
<sequence length="43" mass="4953">ARGELKEIADEIDQKIGRVKNRTTRLHLEDILASINKILKPQK</sequence>
<proteinExistence type="predicted"/>